<dbReference type="GO" id="GO:0005365">
    <property type="term" value="F:myo-inositol transmembrane transporter activity"/>
    <property type="evidence" value="ECO:0007669"/>
    <property type="project" value="UniProtKB-ARBA"/>
</dbReference>
<accession>A0A9P7BAG2</accession>
<evidence type="ECO:0000256" key="4">
    <source>
        <dbReference type="ARBA" id="ARBA00022475"/>
    </source>
</evidence>
<feature type="transmembrane region" description="Helical" evidence="11">
    <location>
        <begin position="377"/>
        <end position="399"/>
    </location>
</feature>
<keyword evidence="7 11" id="KW-0472">Membrane</keyword>
<dbReference type="SUPFAM" id="SSF103473">
    <property type="entry name" value="MFS general substrate transporter"/>
    <property type="match status" value="1"/>
</dbReference>
<comment type="catalytic activity">
    <reaction evidence="8">
        <text>myo-inositol(out) + H(+)(out) = myo-inositol(in) + H(+)(in)</text>
        <dbReference type="Rhea" id="RHEA:60364"/>
        <dbReference type="ChEBI" id="CHEBI:15378"/>
        <dbReference type="ChEBI" id="CHEBI:17268"/>
    </reaction>
</comment>
<dbReference type="InterPro" id="IPR020846">
    <property type="entry name" value="MFS_dom"/>
</dbReference>
<evidence type="ECO:0000256" key="1">
    <source>
        <dbReference type="ARBA" id="ARBA00004651"/>
    </source>
</evidence>
<keyword evidence="5 11" id="KW-0812">Transmembrane</keyword>
<dbReference type="NCBIfam" id="TIGR00879">
    <property type="entry name" value="SP"/>
    <property type="match status" value="1"/>
</dbReference>
<feature type="transmembrane region" description="Helical" evidence="11">
    <location>
        <begin position="406"/>
        <end position="428"/>
    </location>
</feature>
<dbReference type="InterPro" id="IPR050814">
    <property type="entry name" value="Myo-inositol_Transporter"/>
</dbReference>
<proteinExistence type="inferred from homology"/>
<feature type="region of interest" description="Disordered" evidence="10">
    <location>
        <begin position="1"/>
        <end position="28"/>
    </location>
</feature>
<dbReference type="InterPro" id="IPR036259">
    <property type="entry name" value="MFS_trans_sf"/>
</dbReference>
<keyword evidence="3 9" id="KW-0813">Transport</keyword>
<dbReference type="InterPro" id="IPR005828">
    <property type="entry name" value="MFS_sugar_transport-like"/>
</dbReference>
<evidence type="ECO:0000256" key="2">
    <source>
        <dbReference type="ARBA" id="ARBA00010992"/>
    </source>
</evidence>
<evidence type="ECO:0000256" key="3">
    <source>
        <dbReference type="ARBA" id="ARBA00022448"/>
    </source>
</evidence>
<dbReference type="EMBL" id="PUHQ01000002">
    <property type="protein sequence ID" value="KAG0667134.1"/>
    <property type="molecule type" value="Genomic_DNA"/>
</dbReference>
<comment type="caution">
    <text evidence="13">The sequence shown here is derived from an EMBL/GenBank/DDBJ whole genome shotgun (WGS) entry which is preliminary data.</text>
</comment>
<dbReference type="FunFam" id="1.20.1250.20:FF:000073">
    <property type="entry name" value="MFS myo-inositol transporter, putative"/>
    <property type="match status" value="1"/>
</dbReference>
<feature type="transmembrane region" description="Helical" evidence="11">
    <location>
        <begin position="340"/>
        <end position="365"/>
    </location>
</feature>
<evidence type="ECO:0000259" key="12">
    <source>
        <dbReference type="PROSITE" id="PS50850"/>
    </source>
</evidence>
<evidence type="ECO:0000256" key="10">
    <source>
        <dbReference type="SAM" id="MobiDB-lite"/>
    </source>
</evidence>
<feature type="transmembrane region" description="Helical" evidence="11">
    <location>
        <begin position="223"/>
        <end position="245"/>
    </location>
</feature>
<comment type="subcellular location">
    <subcellularLocation>
        <location evidence="1">Cell membrane</location>
        <topology evidence="1">Multi-pass membrane protein</topology>
    </subcellularLocation>
</comment>
<feature type="transmembrane region" description="Helical" evidence="11">
    <location>
        <begin position="161"/>
        <end position="180"/>
    </location>
</feature>
<feature type="transmembrane region" description="Helical" evidence="11">
    <location>
        <begin position="448"/>
        <end position="470"/>
    </location>
</feature>
<dbReference type="Proteomes" id="UP000777482">
    <property type="component" value="Unassembled WGS sequence"/>
</dbReference>
<reference evidence="13 14" key="1">
    <citation type="submission" date="2020-11" db="EMBL/GenBank/DDBJ databases">
        <title>Kefir isolates.</title>
        <authorList>
            <person name="Marcisauskas S."/>
            <person name="Kim Y."/>
            <person name="Blasche S."/>
        </authorList>
    </citation>
    <scope>NUCLEOTIDE SEQUENCE [LARGE SCALE GENOMIC DNA]</scope>
    <source>
        <strain evidence="13 14">KR</strain>
    </source>
</reference>
<sequence length="580" mass="63234">MTASSIEDSRLALSKSDSVQSTSSGEVDYTKPANKAALKHISQSSLEVDESVVRAEGEERTTAFVWWLVIAAATGGLLFGYDTGVIGGALVHKDINQDLHRYPLSSGNKEVSPASFRGRVYFVTDLAVLRLHQLLTSATTLGALLAGFSSGILADHIGRKLVIGLADIIFVVGAIMQAVAYGPNSYWIMAVGRLIIGFGVGFASLVVPLYIGELAPTSLRGRLVTLNVVAITFGQVVAYCINLAFQNVHQGWRYMVGLGAVPPFLQLCMLGYLPESPRYLLRHDNLEATLNIMRKIYPFAAEEQIQLKVEVISKSVKMNMSHHGSFIQTWKRLHLNGPNFRALVVACGLQGIQQFCGWNTLLYYAPTLFKSVGFSNSLVIGLVISIVNFVFTLFALYIIDRVGRRRIACITIPGMSAALILAAIGFHFLTLHTGGKLPDDGVGVDEKWAPVILTAVLVYAAFYATGIGNLPWNQAELFEMNVRGLGTALSTSSNWGSNLVIGSTFLSLIDRITAAGAFGFYAGLCFLGAVFVYFLYPEVAGLSLEETREVFQHGFGIKKAERMRAQKQRALAEYREEVNH</sequence>
<dbReference type="PROSITE" id="PS00216">
    <property type="entry name" value="SUGAR_TRANSPORT_1"/>
    <property type="match status" value="2"/>
</dbReference>
<protein>
    <submittedName>
        <fullName evidence="13">Myo-inositol transporter</fullName>
    </submittedName>
</protein>
<evidence type="ECO:0000313" key="13">
    <source>
        <dbReference type="EMBL" id="KAG0667134.1"/>
    </source>
</evidence>
<dbReference type="AlphaFoldDB" id="A0A9P7BAG2"/>
<dbReference type="PANTHER" id="PTHR48020">
    <property type="entry name" value="PROTON MYO-INOSITOL COTRANSPORTER"/>
    <property type="match status" value="1"/>
</dbReference>
<dbReference type="PROSITE" id="PS50850">
    <property type="entry name" value="MFS"/>
    <property type="match status" value="1"/>
</dbReference>
<evidence type="ECO:0000256" key="6">
    <source>
        <dbReference type="ARBA" id="ARBA00022989"/>
    </source>
</evidence>
<dbReference type="GO" id="GO:1904679">
    <property type="term" value="P:myo-inositol import across plasma membrane"/>
    <property type="evidence" value="ECO:0007669"/>
    <property type="project" value="UniProtKB-ARBA"/>
</dbReference>
<evidence type="ECO:0000256" key="5">
    <source>
        <dbReference type="ARBA" id="ARBA00022692"/>
    </source>
</evidence>
<dbReference type="GO" id="GO:0005886">
    <property type="term" value="C:plasma membrane"/>
    <property type="evidence" value="ECO:0007669"/>
    <property type="project" value="UniProtKB-SubCell"/>
</dbReference>
<evidence type="ECO:0000256" key="8">
    <source>
        <dbReference type="ARBA" id="ARBA00049119"/>
    </source>
</evidence>
<keyword evidence="14" id="KW-1185">Reference proteome</keyword>
<evidence type="ECO:0000256" key="11">
    <source>
        <dbReference type="SAM" id="Phobius"/>
    </source>
</evidence>
<dbReference type="PROSITE" id="PS00217">
    <property type="entry name" value="SUGAR_TRANSPORT_2"/>
    <property type="match status" value="1"/>
</dbReference>
<dbReference type="PRINTS" id="PR00171">
    <property type="entry name" value="SUGRTRNSPORT"/>
</dbReference>
<evidence type="ECO:0000256" key="7">
    <source>
        <dbReference type="ARBA" id="ARBA00023136"/>
    </source>
</evidence>
<feature type="transmembrane region" description="Helical" evidence="11">
    <location>
        <begin position="134"/>
        <end position="154"/>
    </location>
</feature>
<name>A0A9P7BAG2_RHOMI</name>
<dbReference type="InterPro" id="IPR003663">
    <property type="entry name" value="Sugar/inositol_transpt"/>
</dbReference>
<dbReference type="OrthoDB" id="6339427at2759"/>
<evidence type="ECO:0000313" key="14">
    <source>
        <dbReference type="Proteomes" id="UP000777482"/>
    </source>
</evidence>
<comment type="similarity">
    <text evidence="2 9">Belongs to the major facilitator superfamily. Sugar transporter (TC 2.A.1.1) family.</text>
</comment>
<dbReference type="PANTHER" id="PTHR48020:SF12">
    <property type="entry name" value="PROTON MYO-INOSITOL COTRANSPORTER"/>
    <property type="match status" value="1"/>
</dbReference>
<dbReference type="InterPro" id="IPR005829">
    <property type="entry name" value="Sugar_transporter_CS"/>
</dbReference>
<gene>
    <name evidence="13" type="primary">ITR2</name>
    <name evidence="13" type="ORF">C6P46_002546</name>
</gene>
<keyword evidence="4" id="KW-1003">Cell membrane</keyword>
<feature type="transmembrane region" description="Helical" evidence="11">
    <location>
        <begin position="251"/>
        <end position="273"/>
    </location>
</feature>
<feature type="domain" description="Major facilitator superfamily (MFS) profile" evidence="12">
    <location>
        <begin position="68"/>
        <end position="540"/>
    </location>
</feature>
<dbReference type="Gene3D" id="1.20.1250.20">
    <property type="entry name" value="MFS general substrate transporter like domains"/>
    <property type="match status" value="1"/>
</dbReference>
<feature type="transmembrane region" description="Helical" evidence="11">
    <location>
        <begin position="64"/>
        <end position="81"/>
    </location>
</feature>
<feature type="transmembrane region" description="Helical" evidence="11">
    <location>
        <begin position="186"/>
        <end position="211"/>
    </location>
</feature>
<keyword evidence="6 11" id="KW-1133">Transmembrane helix</keyword>
<dbReference type="Pfam" id="PF00083">
    <property type="entry name" value="Sugar_tr"/>
    <property type="match status" value="1"/>
</dbReference>
<evidence type="ECO:0000256" key="9">
    <source>
        <dbReference type="RuleBase" id="RU003346"/>
    </source>
</evidence>
<feature type="compositionally biased region" description="Polar residues" evidence="10">
    <location>
        <begin position="15"/>
        <end position="25"/>
    </location>
</feature>
<feature type="transmembrane region" description="Helical" evidence="11">
    <location>
        <begin position="512"/>
        <end position="536"/>
    </location>
</feature>
<organism evidence="13 14">
    <name type="scientific">Rhodotorula mucilaginosa</name>
    <name type="common">Yeast</name>
    <name type="synonym">Rhodotorula rubra</name>
    <dbReference type="NCBI Taxonomy" id="5537"/>
    <lineage>
        <taxon>Eukaryota</taxon>
        <taxon>Fungi</taxon>
        <taxon>Dikarya</taxon>
        <taxon>Basidiomycota</taxon>
        <taxon>Pucciniomycotina</taxon>
        <taxon>Microbotryomycetes</taxon>
        <taxon>Sporidiobolales</taxon>
        <taxon>Sporidiobolaceae</taxon>
        <taxon>Rhodotorula</taxon>
    </lineage>
</organism>